<dbReference type="InterPro" id="IPR013170">
    <property type="entry name" value="mRNA_splic_Cwf21_dom"/>
</dbReference>
<keyword evidence="5" id="KW-0508">mRNA splicing</keyword>
<dbReference type="CDD" id="cd21372">
    <property type="entry name" value="cwf21_CWC21-like"/>
    <property type="match status" value="1"/>
</dbReference>
<dbReference type="EMBL" id="FR824068">
    <property type="protein sequence ID" value="CCA16612.1"/>
    <property type="molecule type" value="Genomic_DNA"/>
</dbReference>
<keyword evidence="6" id="KW-0539">Nucleus</keyword>
<dbReference type="AlphaFoldDB" id="F0W670"/>
<evidence type="ECO:0000256" key="2">
    <source>
        <dbReference type="ARBA" id="ARBA00005954"/>
    </source>
</evidence>
<proteinExistence type="inferred from homology"/>
<evidence type="ECO:0000256" key="3">
    <source>
        <dbReference type="ARBA" id="ARBA00022664"/>
    </source>
</evidence>
<gene>
    <name evidence="9" type="primary">AlNc14C23G2369</name>
    <name evidence="9" type="ORF">ALNC14_027550</name>
</gene>
<feature type="region of interest" description="Disordered" evidence="7">
    <location>
        <begin position="111"/>
        <end position="131"/>
    </location>
</feature>
<comment type="similarity">
    <text evidence="2">Belongs to the CWC21 family.</text>
</comment>
<reference evidence="9" key="1">
    <citation type="journal article" date="2011" name="PLoS Biol.">
        <title>Gene gain and loss during evolution of obligate parasitism in the white rust pathogen of Arabidopsis thaliana.</title>
        <authorList>
            <person name="Kemen E."/>
            <person name="Gardiner A."/>
            <person name="Schultz-Larsen T."/>
            <person name="Kemen A.C."/>
            <person name="Balmuth A.L."/>
            <person name="Robert-Seilaniantz A."/>
            <person name="Bailey K."/>
            <person name="Holub E."/>
            <person name="Studholme D.J."/>
            <person name="Maclean D."/>
            <person name="Jones J.D."/>
        </authorList>
    </citation>
    <scope>NUCLEOTIDE SEQUENCE</scope>
</reference>
<protein>
    <submittedName>
        <fullName evidence="9">Uncharacterized protein AlNc14C23G2369</fullName>
    </submittedName>
</protein>
<organism evidence="9">
    <name type="scientific">Albugo laibachii Nc14</name>
    <dbReference type="NCBI Taxonomy" id="890382"/>
    <lineage>
        <taxon>Eukaryota</taxon>
        <taxon>Sar</taxon>
        <taxon>Stramenopiles</taxon>
        <taxon>Oomycota</taxon>
        <taxon>Peronosporomycetes</taxon>
        <taxon>Albuginales</taxon>
        <taxon>Albuginaceae</taxon>
        <taxon>Albugo</taxon>
    </lineage>
</organism>
<evidence type="ECO:0000313" key="9">
    <source>
        <dbReference type="EMBL" id="CCA16612.1"/>
    </source>
</evidence>
<evidence type="ECO:0000256" key="7">
    <source>
        <dbReference type="SAM" id="MobiDB-lite"/>
    </source>
</evidence>
<feature type="compositionally biased region" description="Basic residues" evidence="7">
    <location>
        <begin position="213"/>
        <end position="225"/>
    </location>
</feature>
<dbReference type="GO" id="GO:0005681">
    <property type="term" value="C:spliceosomal complex"/>
    <property type="evidence" value="ECO:0007669"/>
    <property type="project" value="UniProtKB-KW"/>
</dbReference>
<evidence type="ECO:0000256" key="4">
    <source>
        <dbReference type="ARBA" id="ARBA00022728"/>
    </source>
</evidence>
<dbReference type="InterPro" id="IPR051372">
    <property type="entry name" value="CWC21"/>
</dbReference>
<evidence type="ECO:0000256" key="6">
    <source>
        <dbReference type="ARBA" id="ARBA00023242"/>
    </source>
</evidence>
<dbReference type="GO" id="GO:0008380">
    <property type="term" value="P:RNA splicing"/>
    <property type="evidence" value="ECO:0007669"/>
    <property type="project" value="UniProtKB-KW"/>
</dbReference>
<dbReference type="PANTHER" id="PTHR36562:SF5">
    <property type="entry name" value="SERINE_ARGININE REPETITIVE MATRIX 2"/>
    <property type="match status" value="1"/>
</dbReference>
<keyword evidence="4" id="KW-0747">Spliceosome</keyword>
<feature type="region of interest" description="Disordered" evidence="7">
    <location>
        <begin position="149"/>
        <end position="313"/>
    </location>
</feature>
<keyword evidence="3" id="KW-0507">mRNA processing</keyword>
<dbReference type="GO" id="GO:0006397">
    <property type="term" value="P:mRNA processing"/>
    <property type="evidence" value="ECO:0007669"/>
    <property type="project" value="UniProtKB-KW"/>
</dbReference>
<evidence type="ECO:0000256" key="5">
    <source>
        <dbReference type="ARBA" id="ARBA00023187"/>
    </source>
</evidence>
<dbReference type="PANTHER" id="PTHR36562">
    <property type="entry name" value="SERINE/ARGININE REPETITIVE MATRIX 2"/>
    <property type="match status" value="1"/>
</dbReference>
<feature type="domain" description="CWF21" evidence="8">
    <location>
        <begin position="61"/>
        <end position="106"/>
    </location>
</feature>
<reference evidence="9" key="2">
    <citation type="submission" date="2011-02" db="EMBL/GenBank/DDBJ databases">
        <authorList>
            <person name="MacLean D."/>
        </authorList>
    </citation>
    <scope>NUCLEOTIDE SEQUENCE</scope>
</reference>
<accession>F0W670</accession>
<dbReference type="HOGENOM" id="CLU_565525_0_0_1"/>
<evidence type="ECO:0000259" key="8">
    <source>
        <dbReference type="SMART" id="SM01115"/>
    </source>
</evidence>
<dbReference type="SMART" id="SM01115">
    <property type="entry name" value="cwf21"/>
    <property type="match status" value="1"/>
</dbReference>
<feature type="compositionally biased region" description="Basic and acidic residues" evidence="7">
    <location>
        <begin position="226"/>
        <end position="244"/>
    </location>
</feature>
<sequence length="483" mass="56211">MYNGIGLRTVRGSGTNGYVQRNLSYVNPNRSRQKPLQNLSNMQEYNTIHKESSRPINAEILYHEQKRAVEVKALELTVRLQEEGIESDAITAQVDEKRKEWMKDLEVSRKEGIDGRRSTNSHQKAKIKEKENARLKELFRIPEDYMAGESFDSERKEKRRQERLEKQEKRREEIRGAQERNMRSKELERSKVRENRKRESTRSKSEDRDRSRTKSNIRKMARRSRDRGESRRSVAKKPPRDTRRSPSRSVSSSFDKVSSPVRTTEAQSAQKSRHKRESSSDSASENSSESSGSASKPSSFKKRNTKRYTGDLDHHVKKYQVEFLNRQRRQKERETLEKKIALKLLKPKQLEDSAHARSKVQKIGPVKSAKRTQITPNDEFPLHPLSLTRDQLFRRNQTLQQFHPTRRRARVYEMKDGHILEVAVQVLPRHVPGLEVAIKAVVTVDQAHELLDGTFVVSRAHRVAVEAPAEDRDDIRVDQAEDL</sequence>
<evidence type="ECO:0000256" key="1">
    <source>
        <dbReference type="ARBA" id="ARBA00004123"/>
    </source>
</evidence>
<feature type="compositionally biased region" description="Low complexity" evidence="7">
    <location>
        <begin position="280"/>
        <end position="298"/>
    </location>
</feature>
<comment type="subcellular location">
    <subcellularLocation>
        <location evidence="1">Nucleus</location>
    </subcellularLocation>
</comment>
<feature type="compositionally biased region" description="Low complexity" evidence="7">
    <location>
        <begin position="247"/>
        <end position="262"/>
    </location>
</feature>
<feature type="compositionally biased region" description="Basic and acidic residues" evidence="7">
    <location>
        <begin position="152"/>
        <end position="212"/>
    </location>
</feature>
<name>F0W670_9STRA</name>
<dbReference type="Pfam" id="PF08312">
    <property type="entry name" value="cwf21"/>
    <property type="match status" value="1"/>
</dbReference>